<dbReference type="PANTHER" id="PTHR33143">
    <property type="entry name" value="F16F4.1 PROTEIN-RELATED"/>
    <property type="match status" value="1"/>
</dbReference>
<proteinExistence type="predicted"/>
<name>A0A5C7HBR2_9ROSI</name>
<evidence type="ECO:0000256" key="1">
    <source>
        <dbReference type="SAM" id="MobiDB-lite"/>
    </source>
</evidence>
<reference evidence="4" key="1">
    <citation type="journal article" date="2019" name="Gigascience">
        <title>De novo genome assembly of the endangered Acer yangbiense, a plant species with extremely small populations endemic to Yunnan Province, China.</title>
        <authorList>
            <person name="Yang J."/>
            <person name="Wariss H.M."/>
            <person name="Tao L."/>
            <person name="Zhang R."/>
            <person name="Yun Q."/>
            <person name="Hollingsworth P."/>
            <person name="Dao Z."/>
            <person name="Luo G."/>
            <person name="Guo H."/>
            <person name="Ma Y."/>
            <person name="Sun W."/>
        </authorList>
    </citation>
    <scope>NUCLEOTIDE SEQUENCE [LARGE SCALE GENOMIC DNA]</scope>
    <source>
        <strain evidence="4">cv. Malutang</strain>
    </source>
</reference>
<dbReference type="OrthoDB" id="1571327at2759"/>
<dbReference type="AlphaFoldDB" id="A0A5C7HBR2"/>
<dbReference type="InterPro" id="IPR008889">
    <property type="entry name" value="VQ"/>
</dbReference>
<feature type="region of interest" description="Disordered" evidence="1">
    <location>
        <begin position="87"/>
        <end position="116"/>
    </location>
</feature>
<feature type="compositionally biased region" description="Low complexity" evidence="1">
    <location>
        <begin position="100"/>
        <end position="116"/>
    </location>
</feature>
<feature type="domain" description="VQ" evidence="2">
    <location>
        <begin position="33"/>
        <end position="52"/>
    </location>
</feature>
<dbReference type="EMBL" id="VAHF01000009">
    <property type="protein sequence ID" value="TXG54543.1"/>
    <property type="molecule type" value="Genomic_DNA"/>
</dbReference>
<evidence type="ECO:0000313" key="3">
    <source>
        <dbReference type="EMBL" id="TXG54543.1"/>
    </source>
</evidence>
<comment type="caution">
    <text evidence="3">The sequence shown here is derived from an EMBL/GenBank/DDBJ whole genome shotgun (WGS) entry which is preliminary data.</text>
</comment>
<evidence type="ECO:0000259" key="2">
    <source>
        <dbReference type="Pfam" id="PF05678"/>
    </source>
</evidence>
<evidence type="ECO:0000313" key="4">
    <source>
        <dbReference type="Proteomes" id="UP000323000"/>
    </source>
</evidence>
<dbReference type="GO" id="GO:0005634">
    <property type="term" value="C:nucleus"/>
    <property type="evidence" value="ECO:0007669"/>
    <property type="project" value="TreeGrafter"/>
</dbReference>
<sequence>MKRKAVSGVKEGGKNENCSKKQQLNHLIKVLRPKVYITDTSNFKSLVQQLTGNINATSSSSLSLPPSSQSSPLDRTEVVLHVEDDHHIHGGDDHQLPQQSNTNCSAEEANSSSFEASVDNDHSFDQLCDINVNMLSSLEAENGSRVQLNEISSSSSSMNEQYSSWDWLAYQEIESWLLDDVHVDHHRHNYQQEVSVYDYELFSWANMN</sequence>
<accession>A0A5C7HBR2</accession>
<protein>
    <recommendedName>
        <fullName evidence="2">VQ domain-containing protein</fullName>
    </recommendedName>
</protein>
<dbReference type="Pfam" id="PF05678">
    <property type="entry name" value="VQ"/>
    <property type="match status" value="1"/>
</dbReference>
<gene>
    <name evidence="3" type="ORF">EZV62_019799</name>
</gene>
<dbReference type="PANTHER" id="PTHR33143:SF60">
    <property type="entry name" value="VQ DOMAIN-CONTAINING PROTEIN"/>
    <property type="match status" value="1"/>
</dbReference>
<organism evidence="3 4">
    <name type="scientific">Acer yangbiense</name>
    <dbReference type="NCBI Taxonomy" id="1000413"/>
    <lineage>
        <taxon>Eukaryota</taxon>
        <taxon>Viridiplantae</taxon>
        <taxon>Streptophyta</taxon>
        <taxon>Embryophyta</taxon>
        <taxon>Tracheophyta</taxon>
        <taxon>Spermatophyta</taxon>
        <taxon>Magnoliopsida</taxon>
        <taxon>eudicotyledons</taxon>
        <taxon>Gunneridae</taxon>
        <taxon>Pentapetalae</taxon>
        <taxon>rosids</taxon>
        <taxon>malvids</taxon>
        <taxon>Sapindales</taxon>
        <taxon>Sapindaceae</taxon>
        <taxon>Hippocastanoideae</taxon>
        <taxon>Acereae</taxon>
        <taxon>Acer</taxon>
    </lineage>
</organism>
<keyword evidence="4" id="KW-1185">Reference proteome</keyword>
<dbReference type="Proteomes" id="UP000323000">
    <property type="component" value="Chromosome 9"/>
</dbReference>
<dbReference type="InterPro" id="IPR039607">
    <property type="entry name" value="VQ_8/17/18/20/21/25"/>
</dbReference>